<feature type="coiled-coil region" evidence="1">
    <location>
        <begin position="288"/>
        <end position="350"/>
    </location>
</feature>
<feature type="compositionally biased region" description="Basic and acidic residues" evidence="2">
    <location>
        <begin position="414"/>
        <end position="444"/>
    </location>
</feature>
<accession>A0A8C3L803</accession>
<evidence type="ECO:0000256" key="2">
    <source>
        <dbReference type="SAM" id="MobiDB-lite"/>
    </source>
</evidence>
<keyword evidence="1" id="KW-0175">Coiled coil</keyword>
<proteinExistence type="predicted"/>
<reference evidence="3" key="2">
    <citation type="submission" date="2025-09" db="UniProtKB">
        <authorList>
            <consortium name="Ensembl"/>
        </authorList>
    </citation>
    <scope>IDENTIFICATION</scope>
</reference>
<feature type="region of interest" description="Disordered" evidence="2">
    <location>
        <begin position="401"/>
        <end position="444"/>
    </location>
</feature>
<organism evidence="3 4">
    <name type="scientific">Chrysolophus pictus</name>
    <name type="common">Golden pheasant</name>
    <name type="synonym">Phasianus pictus</name>
    <dbReference type="NCBI Taxonomy" id="9089"/>
    <lineage>
        <taxon>Eukaryota</taxon>
        <taxon>Metazoa</taxon>
        <taxon>Chordata</taxon>
        <taxon>Craniata</taxon>
        <taxon>Vertebrata</taxon>
        <taxon>Euteleostomi</taxon>
        <taxon>Archelosauria</taxon>
        <taxon>Archosauria</taxon>
        <taxon>Dinosauria</taxon>
        <taxon>Saurischia</taxon>
        <taxon>Theropoda</taxon>
        <taxon>Coelurosauria</taxon>
        <taxon>Aves</taxon>
        <taxon>Neognathae</taxon>
        <taxon>Galloanserae</taxon>
        <taxon>Galliformes</taxon>
        <taxon>Phasianidae</taxon>
        <taxon>Phasianinae</taxon>
        <taxon>Chrysolophus</taxon>
    </lineage>
</organism>
<evidence type="ECO:0000313" key="4">
    <source>
        <dbReference type="Proteomes" id="UP000694543"/>
    </source>
</evidence>
<dbReference type="AlphaFoldDB" id="A0A8C3L803"/>
<keyword evidence="4" id="KW-1185">Reference proteome</keyword>
<protein>
    <submittedName>
        <fullName evidence="3">Uncharacterized protein</fullName>
    </submittedName>
</protein>
<feature type="coiled-coil region" evidence="1">
    <location>
        <begin position="519"/>
        <end position="574"/>
    </location>
</feature>
<sequence length="708" mass="82315">MVSDIQISHRISLKTEKVEDSENLIGNKRILKINNEFTCGHLVSGTDSETERSDAAQEKVILSKSKLPMHLPEYRKEICKIDDNYATKLLKQEFWKSASTNSDLLAKNTEKSSFLYREKLNNFKDIAEIVTSLDESHIASALLNENCLHFDQEFYKDSEYGSVGAPPTTACNEKAESECRKVLEFKSSFSKDNICQVDPFSKMVKDKLLMLDNKQQLEKEQLSVFNQMLLRLGDQKFRENKAAPEYDGEIEALHKPLKNSEHLQKRVRYLQNENLHLMNKVKSLADTVQSLKEKISKYDVKIKDFTKEKRNMQTQLVKSPEGNEEHVKEVKSLTRKCKELQNQKIILEKKKNQHHNGNKDKIQALHDFQIRNKKLEGKMTAGTCEKERLNLMLESLKHKCSNSQETNKKLGQLTEEKSSLEQELEGKKSEIKQMKEKETATKSELETHLQLMQTFAEKKLNLEMTLQACSNTKQMLLKDIEEVQSDEVYTEKKFMTEPRNAKADIDLLKYNLTTANTEYKRLSTVITDITEENQLLKRELNEYRQYASKYENDIRKLSKECLLLENQLWTIENERDVAQLEFHRLHKDYVYLRGQATALAWAHKKPKSSSGTMQNKCYSEHSTRTCKEIPLDCLSQGNEKITKIQKKIQQEELKRWKEKQGKENKNFRAIFISCTTSEQHLEGSTVQSNLSRRAKSAEFISEQHNILS</sequence>
<evidence type="ECO:0000313" key="3">
    <source>
        <dbReference type="Ensembl" id="ENSCPIP00010006530.1"/>
    </source>
</evidence>
<name>A0A8C3L803_CHRPC</name>
<reference evidence="3" key="1">
    <citation type="submission" date="2025-08" db="UniProtKB">
        <authorList>
            <consortium name="Ensembl"/>
        </authorList>
    </citation>
    <scope>IDENTIFICATION</scope>
</reference>
<dbReference type="Ensembl" id="ENSCPIT00010007698.1">
    <property type="protein sequence ID" value="ENSCPIP00010006530.1"/>
    <property type="gene ID" value="ENSCPIG00010005057.1"/>
</dbReference>
<dbReference type="Proteomes" id="UP000694543">
    <property type="component" value="Unplaced"/>
</dbReference>
<evidence type="ECO:0000256" key="1">
    <source>
        <dbReference type="SAM" id="Coils"/>
    </source>
</evidence>